<organism evidence="3 4">
    <name type="scientific">Microbacterium murale</name>
    <dbReference type="NCBI Taxonomy" id="1081040"/>
    <lineage>
        <taxon>Bacteria</taxon>
        <taxon>Bacillati</taxon>
        <taxon>Actinomycetota</taxon>
        <taxon>Actinomycetes</taxon>
        <taxon>Micrococcales</taxon>
        <taxon>Microbacteriaceae</taxon>
        <taxon>Microbacterium</taxon>
    </lineage>
</organism>
<dbReference type="Gene3D" id="3.30.70.2520">
    <property type="match status" value="1"/>
</dbReference>
<dbReference type="Gene3D" id="1.10.45.10">
    <property type="entry name" value="Vanillyl-alcohol Oxidase, Chain A, domain 4"/>
    <property type="match status" value="1"/>
</dbReference>
<dbReference type="RefSeq" id="WP_188437916.1">
    <property type="nucleotide sequence ID" value="NZ_BMCM01000006.1"/>
</dbReference>
<proteinExistence type="predicted"/>
<dbReference type="Proteomes" id="UP000629365">
    <property type="component" value="Unassembled WGS sequence"/>
</dbReference>
<sequence length="432" mass="46031">MTLTGRNAISNWAGNVVFTPTTVLRPRDIPEAQQLVADASRIRALGTGHSFNDLADAPQLISLRDVVSPFELDETTQTVTVPGAAPYGAVAAFLHEHGWGLHNLGSLPHISVAGATATATHGSGDGNGVLSTAVRGIERIGADGELTWIHAGDPDFDGSVVALGALGVITRLQLAIEPTYDVTQQVYTGLGWDTFLAEFDEIMASAYSVSVLGKWAQSTLSTLWLKHRALTDQGGSADAAPRAFGGERVAAEVHAIITGDAPDDNMTPLGTRGAWSTRLAHFRFDRDPSAGGDEIQSEFFVPRAVAVDALRAIRPLGDRIDPLLHVSEFRTFAGDDLWLSGGEGGGRLAIHFTWRQLPAEVAAILPEIEAALRPFAPRAHWGKVYSTGFDQAAGFHRLGDFAALAARVDPAGKFRNSHLDRVLTISGSEARR</sequence>
<evidence type="ECO:0000313" key="3">
    <source>
        <dbReference type="EMBL" id="GGD88597.1"/>
    </source>
</evidence>
<dbReference type="Gene3D" id="3.30.70.2530">
    <property type="match status" value="1"/>
</dbReference>
<dbReference type="InterPro" id="IPR016166">
    <property type="entry name" value="FAD-bd_PCMH"/>
</dbReference>
<dbReference type="Pfam" id="PF04030">
    <property type="entry name" value="ALO"/>
    <property type="match status" value="1"/>
</dbReference>
<dbReference type="InterPro" id="IPR016167">
    <property type="entry name" value="FAD-bd_PCMH_sub1"/>
</dbReference>
<feature type="domain" description="FAD-binding PCMH-type" evidence="2">
    <location>
        <begin position="16"/>
        <end position="179"/>
    </location>
</feature>
<comment type="caution">
    <text evidence="3">The sequence shown here is derived from an EMBL/GenBank/DDBJ whole genome shotgun (WGS) entry which is preliminary data.</text>
</comment>
<keyword evidence="4" id="KW-1185">Reference proteome</keyword>
<dbReference type="SUPFAM" id="SSF56176">
    <property type="entry name" value="FAD-binding/transporter-associated domain-like"/>
    <property type="match status" value="1"/>
</dbReference>
<accession>A0ABQ1S2Y9</accession>
<dbReference type="InterPro" id="IPR036318">
    <property type="entry name" value="FAD-bd_PCMH-like_sf"/>
</dbReference>
<dbReference type="InterPro" id="IPR007173">
    <property type="entry name" value="ALO_C"/>
</dbReference>
<protein>
    <submittedName>
        <fullName evidence="3">Xylitol oxidase</fullName>
    </submittedName>
</protein>
<dbReference type="InterPro" id="IPR006094">
    <property type="entry name" value="Oxid_FAD_bind_N"/>
</dbReference>
<dbReference type="PROSITE" id="PS51387">
    <property type="entry name" value="FAD_PCMH"/>
    <property type="match status" value="1"/>
</dbReference>
<dbReference type="InterPro" id="IPR016169">
    <property type="entry name" value="FAD-bd_PCMH_sub2"/>
</dbReference>
<keyword evidence="1" id="KW-0560">Oxidoreductase</keyword>
<dbReference type="PANTHER" id="PTHR43762:SF1">
    <property type="entry name" value="D-ARABINONO-1,4-LACTONE OXIDASE"/>
    <property type="match status" value="1"/>
</dbReference>
<reference evidence="4" key="1">
    <citation type="journal article" date="2019" name="Int. J. Syst. Evol. Microbiol.">
        <title>The Global Catalogue of Microorganisms (GCM) 10K type strain sequencing project: providing services to taxonomists for standard genome sequencing and annotation.</title>
        <authorList>
            <consortium name="The Broad Institute Genomics Platform"/>
            <consortium name="The Broad Institute Genome Sequencing Center for Infectious Disease"/>
            <person name="Wu L."/>
            <person name="Ma J."/>
        </authorList>
    </citation>
    <scope>NUCLEOTIDE SEQUENCE [LARGE SCALE GENOMIC DNA]</scope>
    <source>
        <strain evidence="4">CCM 7640</strain>
    </source>
</reference>
<name>A0ABQ1S2Y9_9MICO</name>
<evidence type="ECO:0000313" key="4">
    <source>
        <dbReference type="Proteomes" id="UP000629365"/>
    </source>
</evidence>
<evidence type="ECO:0000256" key="1">
    <source>
        <dbReference type="ARBA" id="ARBA00023002"/>
    </source>
</evidence>
<dbReference type="InterPro" id="IPR010031">
    <property type="entry name" value="FAD_lactone_oxidase-like"/>
</dbReference>
<gene>
    <name evidence="3" type="ORF">GCM10007269_34130</name>
</gene>
<dbReference type="InterPro" id="IPR016171">
    <property type="entry name" value="Vanillyl_alc_oxidase_C-sub2"/>
</dbReference>
<dbReference type="Gene3D" id="3.30.43.10">
    <property type="entry name" value="Uridine Diphospho-n-acetylenolpyruvylglucosamine Reductase, domain 2"/>
    <property type="match status" value="1"/>
</dbReference>
<evidence type="ECO:0000259" key="2">
    <source>
        <dbReference type="PROSITE" id="PS51387"/>
    </source>
</evidence>
<dbReference type="PANTHER" id="PTHR43762">
    <property type="entry name" value="L-GULONOLACTONE OXIDASE"/>
    <property type="match status" value="1"/>
</dbReference>
<dbReference type="Gene3D" id="3.30.465.10">
    <property type="match status" value="1"/>
</dbReference>
<dbReference type="Pfam" id="PF01565">
    <property type="entry name" value="FAD_binding_4"/>
    <property type="match status" value="1"/>
</dbReference>
<dbReference type="EMBL" id="BMCM01000006">
    <property type="protein sequence ID" value="GGD88597.1"/>
    <property type="molecule type" value="Genomic_DNA"/>
</dbReference>